<evidence type="ECO:0000259" key="3">
    <source>
        <dbReference type="Pfam" id="PF13439"/>
    </source>
</evidence>
<dbReference type="RefSeq" id="WP_210007057.1">
    <property type="nucleotide sequence ID" value="NZ_BSEO01000014.1"/>
</dbReference>
<dbReference type="AlphaFoldDB" id="A0A9W6M4F8"/>
<evidence type="ECO:0000256" key="1">
    <source>
        <dbReference type="ARBA" id="ARBA00022676"/>
    </source>
</evidence>
<dbReference type="InterPro" id="IPR028098">
    <property type="entry name" value="Glyco_trans_4-like_N"/>
</dbReference>
<evidence type="ECO:0000313" key="5">
    <source>
        <dbReference type="Proteomes" id="UP001142317"/>
    </source>
</evidence>
<organism evidence="4 5">
    <name type="scientific">Microbacterium imperiale</name>
    <dbReference type="NCBI Taxonomy" id="33884"/>
    <lineage>
        <taxon>Bacteria</taxon>
        <taxon>Bacillati</taxon>
        <taxon>Actinomycetota</taxon>
        <taxon>Actinomycetes</taxon>
        <taxon>Micrococcales</taxon>
        <taxon>Microbacteriaceae</taxon>
        <taxon>Microbacterium</taxon>
    </lineage>
</organism>
<proteinExistence type="predicted"/>
<keyword evidence="5" id="KW-1185">Reference proteome</keyword>
<evidence type="ECO:0000256" key="2">
    <source>
        <dbReference type="ARBA" id="ARBA00022679"/>
    </source>
</evidence>
<keyword evidence="1" id="KW-0328">Glycosyltransferase</keyword>
<accession>A0A9W6M4F8</accession>
<dbReference type="EMBL" id="BSEO01000014">
    <property type="protein sequence ID" value="GLJ80879.1"/>
    <property type="molecule type" value="Genomic_DNA"/>
</dbReference>
<dbReference type="Pfam" id="PF13439">
    <property type="entry name" value="Glyco_transf_4"/>
    <property type="match status" value="1"/>
</dbReference>
<dbReference type="CDD" id="cd03801">
    <property type="entry name" value="GT4_PimA-like"/>
    <property type="match status" value="1"/>
</dbReference>
<reference evidence="4" key="1">
    <citation type="journal article" date="2014" name="Int. J. Syst. Evol. Microbiol.">
        <title>Complete genome sequence of Corynebacterium casei LMG S-19264T (=DSM 44701T), isolated from a smear-ripened cheese.</title>
        <authorList>
            <consortium name="US DOE Joint Genome Institute (JGI-PGF)"/>
            <person name="Walter F."/>
            <person name="Albersmeier A."/>
            <person name="Kalinowski J."/>
            <person name="Ruckert C."/>
        </authorList>
    </citation>
    <scope>NUCLEOTIDE SEQUENCE</scope>
    <source>
        <strain evidence="4">VKM Ac-1447</strain>
    </source>
</reference>
<name>A0A9W6M4F8_9MICO</name>
<dbReference type="PANTHER" id="PTHR12526:SF510">
    <property type="entry name" value="D-INOSITOL 3-PHOSPHATE GLYCOSYLTRANSFERASE"/>
    <property type="match status" value="1"/>
</dbReference>
<keyword evidence="2" id="KW-0808">Transferase</keyword>
<sequence length="410" mass="43401">MGTRRDGSDAPRWLVATTEYAGVTAYTGGIGRHYAALLPALVRQGVEVDLAVLAEGDIVADEAPGGVRLVDRATIPTHHRPHAIGARARRLRRTYRRGRYDVVFAPEWAGLGSVLPPGAPLLTNLATGARLADEVSGLSLRDLPVDTRVSRIVQMNAERRQLERSAGVIAISAAMLERTAALYPALPTARVVRNCIDVEAVAAAALVAAPPPAWPDDGAPVVLFLGRSERRKGVEDAVAAFARVHAEIPDARLVLAGAGGDARFEPTRDALRELLPPTARDRVIWLGHVGGDEIYGAIARADVAICPSRWEGFGNVALEVKAIGTPLVVTSGSGFDDFCTDGQDCQSVPPADPERLAAAITVALRHPSWAHTLAEHARAQMADYAPDPVARDLIAAAAELLAPAPLRSLA</sequence>
<dbReference type="Proteomes" id="UP001142317">
    <property type="component" value="Unassembled WGS sequence"/>
</dbReference>
<feature type="domain" description="Glycosyltransferase subfamily 4-like N-terminal" evidence="3">
    <location>
        <begin position="28"/>
        <end position="199"/>
    </location>
</feature>
<evidence type="ECO:0000313" key="4">
    <source>
        <dbReference type="EMBL" id="GLJ80879.1"/>
    </source>
</evidence>
<dbReference type="PANTHER" id="PTHR12526">
    <property type="entry name" value="GLYCOSYLTRANSFERASE"/>
    <property type="match status" value="1"/>
</dbReference>
<gene>
    <name evidence="4" type="ORF">GCM10017586_25620</name>
</gene>
<comment type="caution">
    <text evidence="4">The sequence shown here is derived from an EMBL/GenBank/DDBJ whole genome shotgun (WGS) entry which is preliminary data.</text>
</comment>
<reference evidence="4" key="2">
    <citation type="submission" date="2023-01" db="EMBL/GenBank/DDBJ databases">
        <authorList>
            <person name="Sun Q."/>
            <person name="Evtushenko L."/>
        </authorList>
    </citation>
    <scope>NUCLEOTIDE SEQUENCE</scope>
    <source>
        <strain evidence="4">VKM Ac-1447</strain>
    </source>
</reference>
<dbReference type="Pfam" id="PF13692">
    <property type="entry name" value="Glyco_trans_1_4"/>
    <property type="match status" value="1"/>
</dbReference>
<dbReference type="SUPFAM" id="SSF53756">
    <property type="entry name" value="UDP-Glycosyltransferase/glycogen phosphorylase"/>
    <property type="match status" value="1"/>
</dbReference>
<protein>
    <submittedName>
        <fullName evidence="4">Glycogen synthase</fullName>
    </submittedName>
</protein>
<dbReference type="GO" id="GO:0016757">
    <property type="term" value="F:glycosyltransferase activity"/>
    <property type="evidence" value="ECO:0007669"/>
    <property type="project" value="UniProtKB-KW"/>
</dbReference>
<dbReference type="Gene3D" id="3.40.50.2000">
    <property type="entry name" value="Glycogen Phosphorylase B"/>
    <property type="match status" value="2"/>
</dbReference>